<evidence type="ECO:0000256" key="3">
    <source>
        <dbReference type="ARBA" id="ARBA00022553"/>
    </source>
</evidence>
<gene>
    <name evidence="12" type="ORF">DPMN_026343</name>
</gene>
<evidence type="ECO:0000256" key="7">
    <source>
        <dbReference type="ARBA" id="ARBA00023242"/>
    </source>
</evidence>
<dbReference type="InterPro" id="IPR028364">
    <property type="entry name" value="Ribosomal_uL1/biogenesis"/>
</dbReference>
<feature type="compositionally biased region" description="Acidic residues" evidence="11">
    <location>
        <begin position="258"/>
        <end position="275"/>
    </location>
</feature>
<dbReference type="CDD" id="cd00403">
    <property type="entry name" value="Ribosomal_L1"/>
    <property type="match status" value="1"/>
</dbReference>
<evidence type="ECO:0000256" key="1">
    <source>
        <dbReference type="ARBA" id="ARBA00004604"/>
    </source>
</evidence>
<evidence type="ECO:0000256" key="10">
    <source>
        <dbReference type="ARBA" id="ARBA00070787"/>
    </source>
</evidence>
<evidence type="ECO:0000256" key="8">
    <source>
        <dbReference type="ARBA" id="ARBA00054167"/>
    </source>
</evidence>
<dbReference type="InterPro" id="IPR023674">
    <property type="entry name" value="Ribosomal_uL1-like"/>
</dbReference>
<evidence type="ECO:0000256" key="2">
    <source>
        <dbReference type="ARBA" id="ARBA00022499"/>
    </source>
</evidence>
<feature type="compositionally biased region" description="Basic and acidic residues" evidence="11">
    <location>
        <begin position="366"/>
        <end position="376"/>
    </location>
</feature>
<evidence type="ECO:0000313" key="13">
    <source>
        <dbReference type="Proteomes" id="UP000828390"/>
    </source>
</evidence>
<keyword evidence="4" id="KW-0832">Ubl conjugation</keyword>
<keyword evidence="3" id="KW-0597">Phosphoprotein</keyword>
<keyword evidence="5" id="KW-0007">Acetylation</keyword>
<accession>A0A9D4LT77</accession>
<reference evidence="12" key="2">
    <citation type="submission" date="2020-11" db="EMBL/GenBank/DDBJ databases">
        <authorList>
            <person name="McCartney M.A."/>
            <person name="Auch B."/>
            <person name="Kono T."/>
            <person name="Mallez S."/>
            <person name="Becker A."/>
            <person name="Gohl D.M."/>
            <person name="Silverstein K.A.T."/>
            <person name="Koren S."/>
            <person name="Bechman K.B."/>
            <person name="Herman A."/>
            <person name="Abrahante J.E."/>
            <person name="Garbe J."/>
        </authorList>
    </citation>
    <scope>NUCLEOTIDE SEQUENCE</scope>
    <source>
        <strain evidence="12">Duluth1</strain>
        <tissue evidence="12">Whole animal</tissue>
    </source>
</reference>
<reference evidence="12" key="1">
    <citation type="journal article" date="2019" name="bioRxiv">
        <title>The Genome of the Zebra Mussel, Dreissena polymorpha: A Resource for Invasive Species Research.</title>
        <authorList>
            <person name="McCartney M.A."/>
            <person name="Auch B."/>
            <person name="Kono T."/>
            <person name="Mallez S."/>
            <person name="Zhang Y."/>
            <person name="Obille A."/>
            <person name="Becker A."/>
            <person name="Abrahante J.E."/>
            <person name="Garbe J."/>
            <person name="Badalamenti J.P."/>
            <person name="Herman A."/>
            <person name="Mangelson H."/>
            <person name="Liachko I."/>
            <person name="Sullivan S."/>
            <person name="Sone E.D."/>
            <person name="Koren S."/>
            <person name="Silverstein K.A.T."/>
            <person name="Beckman K.B."/>
            <person name="Gohl D.M."/>
        </authorList>
    </citation>
    <scope>NUCLEOTIDE SEQUENCE</scope>
    <source>
        <strain evidence="12">Duluth1</strain>
        <tissue evidence="12">Whole animal</tissue>
    </source>
</reference>
<feature type="region of interest" description="Disordered" evidence="11">
    <location>
        <begin position="287"/>
        <end position="385"/>
    </location>
</feature>
<keyword evidence="7" id="KW-0539">Nucleus</keyword>
<dbReference type="FunFam" id="3.40.50.790:FF:000004">
    <property type="entry name" value="Ribosomal L1 domain-containing 1-like 1"/>
    <property type="match status" value="1"/>
</dbReference>
<dbReference type="Pfam" id="PF00687">
    <property type="entry name" value="Ribosomal_L1"/>
    <property type="match status" value="1"/>
</dbReference>
<evidence type="ECO:0000256" key="11">
    <source>
        <dbReference type="SAM" id="MobiDB-lite"/>
    </source>
</evidence>
<evidence type="ECO:0000256" key="4">
    <source>
        <dbReference type="ARBA" id="ARBA00022843"/>
    </source>
</evidence>
<comment type="similarity">
    <text evidence="9">Belongs to the universal ribosomal protein uL1 family. Highly divergent.</text>
</comment>
<dbReference type="AlphaFoldDB" id="A0A9D4LT77"/>
<feature type="region of interest" description="Disordered" evidence="11">
    <location>
        <begin position="244"/>
        <end position="275"/>
    </location>
</feature>
<dbReference type="Proteomes" id="UP000828390">
    <property type="component" value="Unassembled WGS sequence"/>
</dbReference>
<evidence type="ECO:0000256" key="5">
    <source>
        <dbReference type="ARBA" id="ARBA00022990"/>
    </source>
</evidence>
<dbReference type="GO" id="GO:0005730">
    <property type="term" value="C:nucleolus"/>
    <property type="evidence" value="ECO:0007669"/>
    <property type="project" value="UniProtKB-SubCell"/>
</dbReference>
<keyword evidence="2" id="KW-1017">Isopeptide bond</keyword>
<feature type="non-terminal residue" evidence="12">
    <location>
        <position position="385"/>
    </location>
</feature>
<dbReference type="InterPro" id="IPR016095">
    <property type="entry name" value="Ribosomal_uL1_3-a/b-sand"/>
</dbReference>
<comment type="function">
    <text evidence="8">Regulates cellular senescence through inhibition of PTEN translation. Acts as a pro-apoptotic regulator in response to DNA damage.</text>
</comment>
<name>A0A9D4LT77_DREPO</name>
<protein>
    <recommendedName>
        <fullName evidence="10">Ribosomal L1 domain-containing protein 1</fullName>
    </recommendedName>
</protein>
<feature type="compositionally biased region" description="Polar residues" evidence="11">
    <location>
        <begin position="317"/>
        <end position="328"/>
    </location>
</feature>
<organism evidence="12 13">
    <name type="scientific">Dreissena polymorpha</name>
    <name type="common">Zebra mussel</name>
    <name type="synonym">Mytilus polymorpha</name>
    <dbReference type="NCBI Taxonomy" id="45954"/>
    <lineage>
        <taxon>Eukaryota</taxon>
        <taxon>Metazoa</taxon>
        <taxon>Spiralia</taxon>
        <taxon>Lophotrochozoa</taxon>
        <taxon>Mollusca</taxon>
        <taxon>Bivalvia</taxon>
        <taxon>Autobranchia</taxon>
        <taxon>Heteroconchia</taxon>
        <taxon>Euheterodonta</taxon>
        <taxon>Imparidentia</taxon>
        <taxon>Neoheterodontei</taxon>
        <taxon>Myida</taxon>
        <taxon>Dreissenoidea</taxon>
        <taxon>Dreissenidae</taxon>
        <taxon>Dreissena</taxon>
    </lineage>
</organism>
<sequence length="385" mass="42581">SLPHSIHHDSREVCLFVKDLDQKNREYEKTVQHFEDVFREKDIHCISKIIPLKALRTDYSMYAAKRSLAKAYDLYLADDKVFGMLPGLLGKIFFAKKKLQPIPVNLSAQNLKSKLEDVVNNTRLVLEGTGSSSCVTVAHNHLSKSQIVDNMVAACSQVAEKLPGGQDNIKNIYIKGADTKALPVYFDFGGLDDVDLPDKVERKLEEAEDEITTVEGARVKIRADGQIQVITVGAVKGEVKVGEGKEGVKRGTGSVSSDGDEDIDSENEDDDSDMENDIDKAVKVAREQIAKVQPPRSITQTGENKRQTKKNVKVDSKSQSAKKMTTVISGDATRKNTSPSGKRNVKDEAAEEMVTKKRARKTPVKSVEEKVKESITKKGRKARKV</sequence>
<dbReference type="Gene3D" id="3.40.50.790">
    <property type="match status" value="1"/>
</dbReference>
<evidence type="ECO:0000256" key="6">
    <source>
        <dbReference type="ARBA" id="ARBA00023054"/>
    </source>
</evidence>
<proteinExistence type="inferred from homology"/>
<dbReference type="SUPFAM" id="SSF56808">
    <property type="entry name" value="Ribosomal protein L1"/>
    <property type="match status" value="1"/>
</dbReference>
<evidence type="ECO:0000256" key="9">
    <source>
        <dbReference type="ARBA" id="ARBA00061550"/>
    </source>
</evidence>
<comment type="subcellular location">
    <subcellularLocation>
        <location evidence="1">Nucleus</location>
        <location evidence="1">Nucleolus</location>
    </subcellularLocation>
</comment>
<evidence type="ECO:0000313" key="12">
    <source>
        <dbReference type="EMBL" id="KAH3863358.1"/>
    </source>
</evidence>
<dbReference type="EMBL" id="JAIWYP010000002">
    <property type="protein sequence ID" value="KAH3863358.1"/>
    <property type="molecule type" value="Genomic_DNA"/>
</dbReference>
<keyword evidence="6" id="KW-0175">Coiled coil</keyword>
<comment type="caution">
    <text evidence="12">The sequence shown here is derived from an EMBL/GenBank/DDBJ whole genome shotgun (WGS) entry which is preliminary data.</text>
</comment>
<keyword evidence="13" id="KW-1185">Reference proteome</keyword>